<dbReference type="Proteomes" id="UP000265509">
    <property type="component" value="Unassembled WGS sequence"/>
</dbReference>
<dbReference type="Pfam" id="PF00766">
    <property type="entry name" value="ETF_alpha"/>
    <property type="match status" value="1"/>
</dbReference>
<comment type="cofactor">
    <cofactor evidence="3">
        <name>FAD</name>
        <dbReference type="ChEBI" id="CHEBI:57692"/>
    </cofactor>
    <text evidence="3">Binds 1 FAD per dimer.</text>
</comment>
<dbReference type="Gene3D" id="3.40.50.1220">
    <property type="entry name" value="TPP-binding domain"/>
    <property type="match status" value="1"/>
</dbReference>
<feature type="domain" description="Electron transfer flavoprotein alpha/beta-subunit N-terminal" evidence="4">
    <location>
        <begin position="2"/>
        <end position="189"/>
    </location>
</feature>
<accession>A0A3L7DYL5</accession>
<dbReference type="GO" id="GO:0033539">
    <property type="term" value="P:fatty acid beta-oxidation using acyl-CoA dehydrogenase"/>
    <property type="evidence" value="ECO:0007669"/>
    <property type="project" value="TreeGrafter"/>
</dbReference>
<name>A0A3L7DYL5_9GAMM</name>
<dbReference type="RefSeq" id="WP_117956028.1">
    <property type="nucleotide sequence ID" value="NZ_QRAN01000016.1"/>
</dbReference>
<dbReference type="SMART" id="SM00893">
    <property type="entry name" value="ETF"/>
    <property type="match status" value="1"/>
</dbReference>
<organism evidence="5 6">
    <name type="scientific">Seongchinamella sediminis</name>
    <dbReference type="NCBI Taxonomy" id="2283635"/>
    <lineage>
        <taxon>Bacteria</taxon>
        <taxon>Pseudomonadati</taxon>
        <taxon>Pseudomonadota</taxon>
        <taxon>Gammaproteobacteria</taxon>
        <taxon>Cellvibrionales</taxon>
        <taxon>Halieaceae</taxon>
        <taxon>Seongchinamella</taxon>
    </lineage>
</organism>
<feature type="binding site" evidence="3">
    <location>
        <begin position="248"/>
        <end position="252"/>
    </location>
    <ligand>
        <name>FAD</name>
        <dbReference type="ChEBI" id="CHEBI:57692"/>
    </ligand>
</feature>
<proteinExistence type="inferred from homology"/>
<dbReference type="AlphaFoldDB" id="A0A3L7DYL5"/>
<dbReference type="PIRSF" id="PIRSF000089">
    <property type="entry name" value="Electra_flavoP_a"/>
    <property type="match status" value="1"/>
</dbReference>
<keyword evidence="3" id="KW-0274">FAD</keyword>
<dbReference type="PANTHER" id="PTHR43153">
    <property type="entry name" value="ELECTRON TRANSFER FLAVOPROTEIN ALPHA"/>
    <property type="match status" value="1"/>
</dbReference>
<evidence type="ECO:0000256" key="2">
    <source>
        <dbReference type="ARBA" id="ARBA00022982"/>
    </source>
</evidence>
<dbReference type="PANTHER" id="PTHR43153:SF1">
    <property type="entry name" value="ELECTRON TRANSFER FLAVOPROTEIN SUBUNIT ALPHA, MITOCHONDRIAL"/>
    <property type="match status" value="1"/>
</dbReference>
<feature type="binding site" evidence="3">
    <location>
        <position position="209"/>
    </location>
    <ligand>
        <name>FAD</name>
        <dbReference type="ChEBI" id="CHEBI:57692"/>
    </ligand>
</feature>
<evidence type="ECO:0000256" key="1">
    <source>
        <dbReference type="ARBA" id="ARBA00005817"/>
    </source>
</evidence>
<dbReference type="InterPro" id="IPR029035">
    <property type="entry name" value="DHS-like_NAD/FAD-binding_dom"/>
</dbReference>
<feature type="binding site" evidence="3">
    <location>
        <begin position="234"/>
        <end position="235"/>
    </location>
    <ligand>
        <name>FAD</name>
        <dbReference type="ChEBI" id="CHEBI:57692"/>
    </ligand>
</feature>
<dbReference type="SUPFAM" id="SSF52467">
    <property type="entry name" value="DHS-like NAD/FAD-binding domain"/>
    <property type="match status" value="1"/>
</dbReference>
<feature type="binding site" evidence="3">
    <location>
        <position position="286"/>
    </location>
    <ligand>
        <name>FAD</name>
        <dbReference type="ChEBI" id="CHEBI:57692"/>
    </ligand>
</feature>
<protein>
    <submittedName>
        <fullName evidence="5">Electron transfer flavoprotein subunit alpha/FixB family protein</fullName>
    </submittedName>
</protein>
<sequence length="318" mass="32713">MSIVLCTWGNSIEGGTEEALSVAHKLSVTTGQELNWAVIGAATAEAAALAGKYGVASLDRIADDRLDSFGPDALVEALSQYCQQTSPQTILFNQNINARLIAPRLAGRLGVPVVTNGFDISSESGRLKVVATAFGGDTHCVYELASEVNVVSIVTTSIVAEPAASASTPATRDIAVDLASVTERFTVSSAPQAEGPRLEDADIIVSGGRGLGSADNYALIRDLAGALGGLPGASRAIVDDGWVDSSHQVGLTGKITRPGLYLAAGISGASQHMAGCSAAKTIVAINKDPDASIYRYARYGIVGDCVEILPEIIKAAKA</sequence>
<keyword evidence="2" id="KW-0813">Transport</keyword>
<dbReference type="EMBL" id="QRAN01000016">
    <property type="protein sequence ID" value="RLQ21091.1"/>
    <property type="molecule type" value="Genomic_DNA"/>
</dbReference>
<evidence type="ECO:0000313" key="5">
    <source>
        <dbReference type="EMBL" id="RLQ21091.1"/>
    </source>
</evidence>
<dbReference type="InterPro" id="IPR001308">
    <property type="entry name" value="ETF_a/FixB"/>
</dbReference>
<dbReference type="SUPFAM" id="SSF52402">
    <property type="entry name" value="Adenine nucleotide alpha hydrolases-like"/>
    <property type="match status" value="1"/>
</dbReference>
<dbReference type="InterPro" id="IPR014731">
    <property type="entry name" value="ETF_asu_C"/>
</dbReference>
<comment type="caution">
    <text evidence="5">The sequence shown here is derived from an EMBL/GenBank/DDBJ whole genome shotgun (WGS) entry which is preliminary data.</text>
</comment>
<dbReference type="OrthoDB" id="9770286at2"/>
<keyword evidence="3" id="KW-0285">Flavoprotein</keyword>
<evidence type="ECO:0000256" key="3">
    <source>
        <dbReference type="PIRSR" id="PIRSR000089-1"/>
    </source>
</evidence>
<feature type="binding site" evidence="3">
    <location>
        <begin position="265"/>
        <end position="272"/>
    </location>
    <ligand>
        <name>FAD</name>
        <dbReference type="ChEBI" id="CHEBI:57692"/>
    </ligand>
</feature>
<dbReference type="Gene3D" id="3.40.50.620">
    <property type="entry name" value="HUPs"/>
    <property type="match status" value="1"/>
</dbReference>
<keyword evidence="2" id="KW-0249">Electron transport</keyword>
<evidence type="ECO:0000259" key="4">
    <source>
        <dbReference type="SMART" id="SM00893"/>
    </source>
</evidence>
<gene>
    <name evidence="5" type="ORF">DWB85_14430</name>
</gene>
<dbReference type="GO" id="GO:0009055">
    <property type="term" value="F:electron transfer activity"/>
    <property type="evidence" value="ECO:0007669"/>
    <property type="project" value="InterPro"/>
</dbReference>
<dbReference type="InterPro" id="IPR014729">
    <property type="entry name" value="Rossmann-like_a/b/a_fold"/>
</dbReference>
<dbReference type="InterPro" id="IPR014730">
    <property type="entry name" value="ETF_a/b_N"/>
</dbReference>
<keyword evidence="6" id="KW-1185">Reference proteome</keyword>
<dbReference type="GO" id="GO:0050660">
    <property type="term" value="F:flavin adenine dinucleotide binding"/>
    <property type="evidence" value="ECO:0007669"/>
    <property type="project" value="InterPro"/>
</dbReference>
<reference evidence="5 6" key="1">
    <citation type="submission" date="2018-07" db="EMBL/GenBank/DDBJ databases">
        <title>Halioglobus sp. genome submission.</title>
        <authorList>
            <person name="Ye M.-Q."/>
            <person name="Du Z.-J."/>
        </authorList>
    </citation>
    <scope>NUCLEOTIDE SEQUENCE [LARGE SCALE GENOMIC DNA]</scope>
    <source>
        <strain evidence="5 6">U0301</strain>
    </source>
</reference>
<dbReference type="Pfam" id="PF01012">
    <property type="entry name" value="ETF"/>
    <property type="match status" value="1"/>
</dbReference>
<evidence type="ECO:0000313" key="6">
    <source>
        <dbReference type="Proteomes" id="UP000265509"/>
    </source>
</evidence>
<comment type="similarity">
    <text evidence="1">Belongs to the ETF alpha-subunit/FixB family.</text>
</comment>